<proteinExistence type="predicted"/>
<dbReference type="AlphaFoldDB" id="X0Z9S7"/>
<reference evidence="1" key="1">
    <citation type="journal article" date="2014" name="Front. Microbiol.">
        <title>High frequency of phylogenetically diverse reductive dehalogenase-homologous genes in deep subseafloor sedimentary metagenomes.</title>
        <authorList>
            <person name="Kawai M."/>
            <person name="Futagami T."/>
            <person name="Toyoda A."/>
            <person name="Takaki Y."/>
            <person name="Nishi S."/>
            <person name="Hori S."/>
            <person name="Arai W."/>
            <person name="Tsubouchi T."/>
            <person name="Morono Y."/>
            <person name="Uchiyama I."/>
            <person name="Ito T."/>
            <person name="Fujiyama A."/>
            <person name="Inagaki F."/>
            <person name="Takami H."/>
        </authorList>
    </citation>
    <scope>NUCLEOTIDE SEQUENCE</scope>
    <source>
        <strain evidence="1">Expedition CK06-06</strain>
    </source>
</reference>
<dbReference type="EMBL" id="BART01005908">
    <property type="protein sequence ID" value="GAG55062.1"/>
    <property type="molecule type" value="Genomic_DNA"/>
</dbReference>
<sequence>MKKSAFVKIKLIKTLFLVFIILFFQTNIIGKRVKIEELLKILPANKLKIIYINKVSNFMQNWKNSALFYLDYEYLHDIFGYYKEAGNNFEQFFSLFKIKDSDFIIRMFKLNKIEILSNYELKVEFENNKKKFVIYTLHGHRMNFWDSEPHP</sequence>
<organism evidence="1">
    <name type="scientific">marine sediment metagenome</name>
    <dbReference type="NCBI Taxonomy" id="412755"/>
    <lineage>
        <taxon>unclassified sequences</taxon>
        <taxon>metagenomes</taxon>
        <taxon>ecological metagenomes</taxon>
    </lineage>
</organism>
<evidence type="ECO:0000313" key="1">
    <source>
        <dbReference type="EMBL" id="GAG55062.1"/>
    </source>
</evidence>
<gene>
    <name evidence="1" type="ORF">S01H4_13405</name>
</gene>
<accession>X0Z9S7</accession>
<comment type="caution">
    <text evidence="1">The sequence shown here is derived from an EMBL/GenBank/DDBJ whole genome shotgun (WGS) entry which is preliminary data.</text>
</comment>
<protein>
    <submittedName>
        <fullName evidence="1">Uncharacterized protein</fullName>
    </submittedName>
</protein>
<name>X0Z9S7_9ZZZZ</name>